<name>A0A6J6VC01_9ZZZZ</name>
<dbReference type="InterPro" id="IPR045851">
    <property type="entry name" value="AMP-bd_C_sf"/>
</dbReference>
<dbReference type="PROSITE" id="PS00455">
    <property type="entry name" value="AMP_BINDING"/>
    <property type="match status" value="1"/>
</dbReference>
<dbReference type="PANTHER" id="PTHR43201">
    <property type="entry name" value="ACYL-COA SYNTHETASE"/>
    <property type="match status" value="1"/>
</dbReference>
<evidence type="ECO:0000256" key="2">
    <source>
        <dbReference type="ARBA" id="ARBA00022598"/>
    </source>
</evidence>
<dbReference type="PANTHER" id="PTHR43201:SF5">
    <property type="entry name" value="MEDIUM-CHAIN ACYL-COA LIGASE ACSF2, MITOCHONDRIAL"/>
    <property type="match status" value="1"/>
</dbReference>
<dbReference type="SUPFAM" id="SSF56801">
    <property type="entry name" value="Acetyl-CoA synthetase-like"/>
    <property type="match status" value="1"/>
</dbReference>
<feature type="domain" description="AMP-dependent synthetase/ligase" evidence="3">
    <location>
        <begin position="24"/>
        <end position="388"/>
    </location>
</feature>
<dbReference type="InterPro" id="IPR025110">
    <property type="entry name" value="AMP-bd_C"/>
</dbReference>
<dbReference type="Pfam" id="PF13193">
    <property type="entry name" value="AMP-binding_C"/>
    <property type="match status" value="1"/>
</dbReference>
<comment type="similarity">
    <text evidence="1">Belongs to the ATP-dependent AMP-binding enzyme family.</text>
</comment>
<proteinExistence type="inferred from homology"/>
<evidence type="ECO:0000259" key="4">
    <source>
        <dbReference type="Pfam" id="PF13193"/>
    </source>
</evidence>
<accession>A0A6J6VC01</accession>
<feature type="domain" description="AMP-binding enzyme C-terminal" evidence="4">
    <location>
        <begin position="439"/>
        <end position="514"/>
    </location>
</feature>
<keyword evidence="2" id="KW-0436">Ligase</keyword>
<dbReference type="Pfam" id="PF00501">
    <property type="entry name" value="AMP-binding"/>
    <property type="match status" value="1"/>
</dbReference>
<dbReference type="AlphaFoldDB" id="A0A6J6VC01"/>
<dbReference type="InterPro" id="IPR020845">
    <property type="entry name" value="AMP-binding_CS"/>
</dbReference>
<dbReference type="EMBL" id="CAEZYR010000174">
    <property type="protein sequence ID" value="CAB4769842.1"/>
    <property type="molecule type" value="Genomic_DNA"/>
</dbReference>
<dbReference type="GO" id="GO:0031956">
    <property type="term" value="F:medium-chain fatty acid-CoA ligase activity"/>
    <property type="evidence" value="ECO:0007669"/>
    <property type="project" value="TreeGrafter"/>
</dbReference>
<reference evidence="5" key="1">
    <citation type="submission" date="2020-05" db="EMBL/GenBank/DDBJ databases">
        <authorList>
            <person name="Chiriac C."/>
            <person name="Salcher M."/>
            <person name="Ghai R."/>
            <person name="Kavagutti S V."/>
        </authorList>
    </citation>
    <scope>NUCLEOTIDE SEQUENCE</scope>
</reference>
<protein>
    <submittedName>
        <fullName evidence="5">Unannotated protein</fullName>
    </submittedName>
</protein>
<sequence length="528" mass="57074">MTLSYVQAISGEALLDSTVGDILQQAARCSPDHTALVFATAHDGVVGRWTYAEFQAEAEAAARALRARFEPGERVAIWASNRPEWLFVQFGAALAGLVLVTLNPAYRLFEAGPVLRRARLAGIVVARESRGNPLREMVDALLPDLPGLREVIDLDDWAGFVASAPASVTLPMVASADPVQIQFTSGTTGTPKGAVLTHRGMSNVPRIAMEHFELGLAPVWINAMPMFHVGGCGLSTIGPMASLGTQVLLDRFDPALVLQLVESEGATFLGGVPTMLIGLLEHPDFATRDLSSLKVVLSGGAAVAPDLVEHIERELGVRFLVAFGQTEAHGHVCQTRPDDSPEDKARTIGRPLPFMEFRVADPATGVTVEREVVGELCARHGALMIGYFDDVEATSGAIDEDGWLHTGDLGTMDERGYVHFTGRLKEVIVRGGENIHPREIEDVLFMHPDVAEVAVVGVPDERWGEQVAAFVRLNSRSDTSPDELRLHVRSMLAPQKVPDSIIFVDSLPLNASGKVQKFVLLDQWAGER</sequence>
<dbReference type="InterPro" id="IPR042099">
    <property type="entry name" value="ANL_N_sf"/>
</dbReference>
<dbReference type="Gene3D" id="3.40.50.12780">
    <property type="entry name" value="N-terminal domain of ligase-like"/>
    <property type="match status" value="1"/>
</dbReference>
<dbReference type="Gene3D" id="3.30.300.30">
    <property type="match status" value="1"/>
</dbReference>
<organism evidence="5">
    <name type="scientific">freshwater metagenome</name>
    <dbReference type="NCBI Taxonomy" id="449393"/>
    <lineage>
        <taxon>unclassified sequences</taxon>
        <taxon>metagenomes</taxon>
        <taxon>ecological metagenomes</taxon>
    </lineage>
</organism>
<evidence type="ECO:0000259" key="3">
    <source>
        <dbReference type="Pfam" id="PF00501"/>
    </source>
</evidence>
<gene>
    <name evidence="5" type="ORF">UFOPK2754_03035</name>
</gene>
<evidence type="ECO:0000256" key="1">
    <source>
        <dbReference type="ARBA" id="ARBA00006432"/>
    </source>
</evidence>
<dbReference type="GO" id="GO:0006631">
    <property type="term" value="P:fatty acid metabolic process"/>
    <property type="evidence" value="ECO:0007669"/>
    <property type="project" value="TreeGrafter"/>
</dbReference>
<evidence type="ECO:0000313" key="5">
    <source>
        <dbReference type="EMBL" id="CAB4769842.1"/>
    </source>
</evidence>
<dbReference type="InterPro" id="IPR000873">
    <property type="entry name" value="AMP-dep_synth/lig_dom"/>
</dbReference>
<dbReference type="FunFam" id="3.30.300.30:FF:000008">
    <property type="entry name" value="2,3-dihydroxybenzoate-AMP ligase"/>
    <property type="match status" value="1"/>
</dbReference>